<dbReference type="Proteomes" id="UP000309584">
    <property type="component" value="Unassembled WGS sequence"/>
</dbReference>
<keyword evidence="2" id="KW-1185">Reference proteome</keyword>
<evidence type="ECO:0000313" key="1">
    <source>
        <dbReference type="EMBL" id="TKX33983.1"/>
    </source>
</evidence>
<sequence>MIQNKDFIQICFKNLKQINTLDILIFQTSKKDRAIKVQKISDERFNVFEEGFFCKEFLNLDDKELKKILKQLQKIEFPRSNQLWLKIIKNK</sequence>
<dbReference type="EMBL" id="NXLY01000007">
    <property type="protein sequence ID" value="TKX33983.1"/>
    <property type="molecule type" value="Genomic_DNA"/>
</dbReference>
<proteinExistence type="predicted"/>
<gene>
    <name evidence="1" type="ORF">CQA75_04590</name>
</gene>
<comment type="caution">
    <text evidence="1">The sequence shown here is derived from an EMBL/GenBank/DDBJ whole genome shotgun (WGS) entry which is preliminary data.</text>
</comment>
<protein>
    <submittedName>
        <fullName evidence="1">Uncharacterized protein</fullName>
    </submittedName>
</protein>
<accession>A0ABY2TLZ8</accession>
<evidence type="ECO:0000313" key="2">
    <source>
        <dbReference type="Proteomes" id="UP000309584"/>
    </source>
</evidence>
<organism evidence="1 2">
    <name type="scientific">Campylobacter taeniopygiae</name>
    <dbReference type="NCBI Taxonomy" id="2510188"/>
    <lineage>
        <taxon>Bacteria</taxon>
        <taxon>Pseudomonadati</taxon>
        <taxon>Campylobacterota</taxon>
        <taxon>Epsilonproteobacteria</taxon>
        <taxon>Campylobacterales</taxon>
        <taxon>Campylobacteraceae</taxon>
        <taxon>Campylobacter</taxon>
    </lineage>
</organism>
<dbReference type="RefSeq" id="WP_137623867.1">
    <property type="nucleotide sequence ID" value="NZ_NXLY01000007.1"/>
</dbReference>
<name>A0ABY2TLZ8_9BACT</name>
<reference evidence="1 2" key="1">
    <citation type="submission" date="2018-05" db="EMBL/GenBank/DDBJ databases">
        <title>Novel Campyloabacter and Helicobacter Species and Strains.</title>
        <authorList>
            <person name="Mannion A.J."/>
            <person name="Shen Z."/>
            <person name="Fox J.G."/>
        </authorList>
    </citation>
    <scope>NUCLEOTIDE SEQUENCE [LARGE SCALE GENOMIC DNA]</scope>
    <source>
        <strain evidence="2">MIT10-5678</strain>
    </source>
</reference>